<evidence type="ECO:0000313" key="2">
    <source>
        <dbReference type="EMBL" id="KQM09090.1"/>
    </source>
</evidence>
<dbReference type="Pfam" id="PF13596">
    <property type="entry name" value="PAS_10"/>
    <property type="match status" value="1"/>
</dbReference>
<dbReference type="GO" id="GO:0005886">
    <property type="term" value="C:plasma membrane"/>
    <property type="evidence" value="ECO:0007669"/>
    <property type="project" value="TreeGrafter"/>
</dbReference>
<comment type="caution">
    <text evidence="2">The sequence shown here is derived from an EMBL/GenBank/DDBJ whole genome shotgun (WGS) entry which is preliminary data.</text>
</comment>
<dbReference type="Gene3D" id="3.30.450.20">
    <property type="entry name" value="PAS domain"/>
    <property type="match status" value="1"/>
</dbReference>
<dbReference type="Gene3D" id="1.20.120.520">
    <property type="entry name" value="nmb1532 protein domain like"/>
    <property type="match status" value="1"/>
</dbReference>
<proteinExistence type="predicted"/>
<dbReference type="PANTHER" id="PTHR39966:SF3">
    <property type="entry name" value="DUF438 DOMAIN-CONTAINING PROTEIN"/>
    <property type="match status" value="1"/>
</dbReference>
<dbReference type="Pfam" id="PF08984">
    <property type="entry name" value="DUF1858"/>
    <property type="match status" value="1"/>
</dbReference>
<dbReference type="InterPro" id="IPR038062">
    <property type="entry name" value="ScdA-like_N_sf"/>
</dbReference>
<reference evidence="2" key="1">
    <citation type="submission" date="2015-08" db="EMBL/GenBank/DDBJ databases">
        <title>Candidatus Bacteriodes Periocalifornicus.</title>
        <authorList>
            <person name="McLean J.S."/>
            <person name="Kelley S."/>
        </authorList>
    </citation>
    <scope>NUCLEOTIDE SEQUENCE [LARGE SCALE GENOMIC DNA]</scope>
    <source>
        <strain evidence="2">12B</strain>
    </source>
</reference>
<keyword evidence="3" id="KW-1185">Reference proteome</keyword>
<dbReference type="STRING" id="1702214.AL399_03895"/>
<dbReference type="Proteomes" id="UP000054172">
    <property type="component" value="Unassembled WGS sequence"/>
</dbReference>
<dbReference type="InterPro" id="IPR035965">
    <property type="entry name" value="PAS-like_dom_sf"/>
</dbReference>
<gene>
    <name evidence="2" type="ORF">AL399_03895</name>
</gene>
<dbReference type="InterPro" id="IPR015077">
    <property type="entry name" value="DUF1858"/>
</dbReference>
<organism evidence="2 3">
    <name type="scientific">Candidatus [Bacteroides] periocalifornicus</name>
    <dbReference type="NCBI Taxonomy" id="1702214"/>
    <lineage>
        <taxon>Bacteria</taxon>
        <taxon>Pseudomonadati</taxon>
        <taxon>Bacteroidota</taxon>
    </lineage>
</organism>
<name>A0A0Q4B5D1_9BACT</name>
<evidence type="ECO:0000259" key="1">
    <source>
        <dbReference type="Pfam" id="PF08984"/>
    </source>
</evidence>
<dbReference type="AlphaFoldDB" id="A0A0Q4B5D1"/>
<dbReference type="PATRIC" id="fig|1702214.3.peg.1391"/>
<dbReference type="PANTHER" id="PTHR39966">
    <property type="entry name" value="BLL2471 PROTEIN-RELATED"/>
    <property type="match status" value="1"/>
</dbReference>
<feature type="domain" description="DUF1858" evidence="1">
    <location>
        <begin position="468"/>
        <end position="526"/>
    </location>
</feature>
<dbReference type="EMBL" id="LIIK01000013">
    <property type="protein sequence ID" value="KQM09090.1"/>
    <property type="molecule type" value="Genomic_DNA"/>
</dbReference>
<dbReference type="Gene3D" id="1.10.3910.10">
    <property type="entry name" value="SP0561-like"/>
    <property type="match status" value="1"/>
</dbReference>
<dbReference type="SUPFAM" id="SSF55785">
    <property type="entry name" value="PYP-like sensor domain (PAS domain)"/>
    <property type="match status" value="1"/>
</dbReference>
<accession>A0A0Q4B5D1</accession>
<evidence type="ECO:0000313" key="3">
    <source>
        <dbReference type="Proteomes" id="UP000054172"/>
    </source>
</evidence>
<sequence>MGTISFENLNREKLEKMIAIRTAYANKEITLDEARDRARKEVGDVSPEEFAAAEQLVKNADQGADECRLEDTKEIIHIFEGLIKRPPEELPFGHPIDAYRREVAKMKELLKQGHELLDKPFDPEAWKPLMADMMKYRVHFHRKQNQLYSALERHGFNRPSTTMWTYDDYVRDEIKKCNDLLNLGNYAAFPEAYKSMEIDCLDLMGKEELILYPTALKLIPPEEFKEMERGDREIGFFLIHMPGEPSQTTTGAQTINPIANTIASPGNVASTASSGVASNFLNDLGALIAKYSAAPAAPAADDPDRLFHVAEGQLTLEQINLIFRHMPVDLSYVDENELVKFYTDTEHRIFPRSAGVIGREVRRCHPPKSVHIVEEIIEKFRTGEQNQAEFWINKPGLFIYITYVAVRDKEGKFRGVLEMMQNCTHIRELEGSRTLLTWDGEQNGGYGQKEALDGEGAAPASSTPLELNADTRLKDLLARYPKAIKDMATIDPHFKKLQSPLGKLMVQKATFGMMSEHSGVPLEKLVEGVKNLIAGYEKEPVDGQ</sequence>
<protein>
    <submittedName>
        <fullName evidence="2">Diguanylate cyclase</fullName>
    </submittedName>
</protein>